<evidence type="ECO:0000313" key="3">
    <source>
        <dbReference type="EMBL" id="OXC76276.1"/>
    </source>
</evidence>
<proteinExistence type="predicted"/>
<dbReference type="InterPro" id="IPR052909">
    <property type="entry name" value="Transposase_6_like"/>
</dbReference>
<dbReference type="Proteomes" id="UP000214720">
    <property type="component" value="Unassembled WGS sequence"/>
</dbReference>
<evidence type="ECO:0000313" key="4">
    <source>
        <dbReference type="Proteomes" id="UP000214720"/>
    </source>
</evidence>
<evidence type="ECO:0000256" key="1">
    <source>
        <dbReference type="SAM" id="MobiDB-lite"/>
    </source>
</evidence>
<gene>
    <name evidence="3" type="ORF">BSU04_22740</name>
</gene>
<feature type="region of interest" description="Disordered" evidence="1">
    <location>
        <begin position="113"/>
        <end position="136"/>
    </location>
</feature>
<dbReference type="PANTHER" id="PTHR46637">
    <property type="entry name" value="TIS1421-TRANSPOSASE PROTEIN A"/>
    <property type="match status" value="1"/>
</dbReference>
<dbReference type="InterPro" id="IPR025161">
    <property type="entry name" value="IS402-like_dom"/>
</dbReference>
<comment type="caution">
    <text evidence="3">The sequence shown here is derived from an EMBL/GenBank/DDBJ whole genome shotgun (WGS) entry which is preliminary data.</text>
</comment>
<reference evidence="4" key="1">
    <citation type="submission" date="2017-01" db="EMBL/GenBank/DDBJ databases">
        <title>Genome Analysis of Deinococcus marmoris KOPRI26562.</title>
        <authorList>
            <person name="Kim J.H."/>
            <person name="Oh H.-M."/>
        </authorList>
    </citation>
    <scope>NUCLEOTIDE SEQUENCE [LARGE SCALE GENOMIC DNA]</scope>
    <source>
        <strain evidence="4">PAMC 26633</strain>
    </source>
</reference>
<dbReference type="PANTHER" id="PTHR46637:SF1">
    <property type="entry name" value="BLL5188 PROTEIN"/>
    <property type="match status" value="1"/>
</dbReference>
<dbReference type="EMBL" id="MTHB01000131">
    <property type="protein sequence ID" value="OXC76276.1"/>
    <property type="molecule type" value="Genomic_DNA"/>
</dbReference>
<accession>A0A226WYI8</accession>
<name>A0A226WYI8_CABSO</name>
<dbReference type="Pfam" id="PF13340">
    <property type="entry name" value="DUF4096"/>
    <property type="match status" value="1"/>
</dbReference>
<protein>
    <submittedName>
        <fullName evidence="3">Mobile element protein</fullName>
    </submittedName>
</protein>
<sequence length="136" mass="15256">MEAPIIDDELWTLIEPLLPTPKPRRKEHPGRPRVSDRAALDGILFVLKTGLRWNHLPTVLGFGSGATCWRRLNDWRKARVWDRLHELLLDKLREAGQIDLSYAAVDSSSVRAVGAGEKLARTPRTARDPVPSTTSS</sequence>
<dbReference type="AlphaFoldDB" id="A0A226WYI8"/>
<evidence type="ECO:0000259" key="2">
    <source>
        <dbReference type="Pfam" id="PF13340"/>
    </source>
</evidence>
<organism evidence="3 4">
    <name type="scientific">Caballeronia sordidicola</name>
    <name type="common">Burkholderia sordidicola</name>
    <dbReference type="NCBI Taxonomy" id="196367"/>
    <lineage>
        <taxon>Bacteria</taxon>
        <taxon>Pseudomonadati</taxon>
        <taxon>Pseudomonadota</taxon>
        <taxon>Betaproteobacteria</taxon>
        <taxon>Burkholderiales</taxon>
        <taxon>Burkholderiaceae</taxon>
        <taxon>Caballeronia</taxon>
    </lineage>
</organism>
<feature type="domain" description="Insertion element IS402-like" evidence="2">
    <location>
        <begin position="7"/>
        <end position="85"/>
    </location>
</feature>